<name>A0A382ZMG2_9ZZZZ</name>
<dbReference type="SUPFAM" id="SSF140959">
    <property type="entry name" value="Indolic compounds 2,3-dioxygenase-like"/>
    <property type="match status" value="1"/>
</dbReference>
<feature type="coiled-coil region" evidence="1">
    <location>
        <begin position="160"/>
        <end position="187"/>
    </location>
</feature>
<dbReference type="GO" id="GO:0019441">
    <property type="term" value="P:L-tryptophan catabolic process to kynurenine"/>
    <property type="evidence" value="ECO:0007669"/>
    <property type="project" value="InterPro"/>
</dbReference>
<sequence>HELDSVLELFHKDMINEQHMGAIVSRFQRIIEIQKILIEQVGVLETMSPADFLEFRDLLAPASGFQSIQFRLLEIKMGLAKERRILFEKQAFSSELSDEERSFLEETEKKISLFQGVNLWLERTPFLDFEGFSFWDSYKSALEESLDKQEQSLDSGHLSVEEKERMEKNYENTRKNFEAIMDEEKHNEMVESGQRELSYRALQAALLIFLYRDQPVLYLPYRLLTGLIDMDEYLPSWRYRHALMAHRMIGIKTGTG</sequence>
<dbReference type="GO" id="GO:0004833">
    <property type="term" value="F:L-tryptophan 2,3-dioxygenase activity"/>
    <property type="evidence" value="ECO:0007669"/>
    <property type="project" value="InterPro"/>
</dbReference>
<protein>
    <recommendedName>
        <fullName evidence="3">Tryptophan 2,3-dioxygenase</fullName>
    </recommendedName>
</protein>
<dbReference type="InterPro" id="IPR004981">
    <property type="entry name" value="Trp_2_3_dOase"/>
</dbReference>
<dbReference type="GO" id="GO:0046872">
    <property type="term" value="F:metal ion binding"/>
    <property type="evidence" value="ECO:0007669"/>
    <property type="project" value="InterPro"/>
</dbReference>
<dbReference type="GO" id="GO:0020037">
    <property type="term" value="F:heme binding"/>
    <property type="evidence" value="ECO:0007669"/>
    <property type="project" value="InterPro"/>
</dbReference>
<evidence type="ECO:0000256" key="1">
    <source>
        <dbReference type="SAM" id="Coils"/>
    </source>
</evidence>
<organism evidence="2">
    <name type="scientific">marine metagenome</name>
    <dbReference type="NCBI Taxonomy" id="408172"/>
    <lineage>
        <taxon>unclassified sequences</taxon>
        <taxon>metagenomes</taxon>
        <taxon>ecological metagenomes</taxon>
    </lineage>
</organism>
<feature type="non-terminal residue" evidence="2">
    <location>
        <position position="256"/>
    </location>
</feature>
<keyword evidence="1" id="KW-0175">Coiled coil</keyword>
<dbReference type="AlphaFoldDB" id="A0A382ZMG2"/>
<gene>
    <name evidence="2" type="ORF">METZ01_LOCUS449516</name>
</gene>
<dbReference type="EMBL" id="UINC01185112">
    <property type="protein sequence ID" value="SVD96662.1"/>
    <property type="molecule type" value="Genomic_DNA"/>
</dbReference>
<dbReference type="PANTHER" id="PTHR10138:SF0">
    <property type="entry name" value="TRYPTOPHAN 2,3-DIOXYGENASE"/>
    <property type="match status" value="1"/>
</dbReference>
<dbReference type="Pfam" id="PF03301">
    <property type="entry name" value="Trp_dioxygenase"/>
    <property type="match status" value="1"/>
</dbReference>
<dbReference type="InterPro" id="IPR037217">
    <property type="entry name" value="Trp/Indoleamine_2_3_dOase-like"/>
</dbReference>
<accession>A0A382ZMG2</accession>
<feature type="non-terminal residue" evidence="2">
    <location>
        <position position="1"/>
    </location>
</feature>
<dbReference type="GO" id="GO:0019442">
    <property type="term" value="P:L-tryptophan catabolic process to acetyl-CoA"/>
    <property type="evidence" value="ECO:0007669"/>
    <property type="project" value="TreeGrafter"/>
</dbReference>
<dbReference type="Gene3D" id="1.20.58.480">
    <property type="match status" value="1"/>
</dbReference>
<evidence type="ECO:0008006" key="3">
    <source>
        <dbReference type="Google" id="ProtNLM"/>
    </source>
</evidence>
<proteinExistence type="predicted"/>
<evidence type="ECO:0000313" key="2">
    <source>
        <dbReference type="EMBL" id="SVD96662.1"/>
    </source>
</evidence>
<reference evidence="2" key="1">
    <citation type="submission" date="2018-05" db="EMBL/GenBank/DDBJ databases">
        <authorList>
            <person name="Lanie J.A."/>
            <person name="Ng W.-L."/>
            <person name="Kazmierczak K.M."/>
            <person name="Andrzejewski T.M."/>
            <person name="Davidsen T.M."/>
            <person name="Wayne K.J."/>
            <person name="Tettelin H."/>
            <person name="Glass J.I."/>
            <person name="Rusch D."/>
            <person name="Podicherti R."/>
            <person name="Tsui H.-C.T."/>
            <person name="Winkler M.E."/>
        </authorList>
    </citation>
    <scope>NUCLEOTIDE SEQUENCE</scope>
</reference>
<dbReference type="PANTHER" id="PTHR10138">
    <property type="entry name" value="TRYPTOPHAN 2,3-DIOXYGENASE"/>
    <property type="match status" value="1"/>
</dbReference>